<keyword evidence="8" id="KW-0675">Receptor</keyword>
<feature type="transmembrane region" description="Helical" evidence="10">
    <location>
        <begin position="126"/>
        <end position="143"/>
    </location>
</feature>
<proteinExistence type="predicted"/>
<dbReference type="InterPro" id="IPR004117">
    <property type="entry name" value="7tm6_olfct_rcpt"/>
</dbReference>
<keyword evidence="12" id="KW-1185">Reference proteome</keyword>
<dbReference type="GO" id="GO:0004984">
    <property type="term" value="F:olfactory receptor activity"/>
    <property type="evidence" value="ECO:0007669"/>
    <property type="project" value="InterPro"/>
</dbReference>
<evidence type="ECO:0000256" key="2">
    <source>
        <dbReference type="ARBA" id="ARBA00022475"/>
    </source>
</evidence>
<organism evidence="11 12">
    <name type="scientific">Melipona bicolor</name>
    <dbReference type="NCBI Taxonomy" id="60889"/>
    <lineage>
        <taxon>Eukaryota</taxon>
        <taxon>Metazoa</taxon>
        <taxon>Ecdysozoa</taxon>
        <taxon>Arthropoda</taxon>
        <taxon>Hexapoda</taxon>
        <taxon>Insecta</taxon>
        <taxon>Pterygota</taxon>
        <taxon>Neoptera</taxon>
        <taxon>Endopterygota</taxon>
        <taxon>Hymenoptera</taxon>
        <taxon>Apocrita</taxon>
        <taxon>Aculeata</taxon>
        <taxon>Apoidea</taxon>
        <taxon>Anthophila</taxon>
        <taxon>Apidae</taxon>
        <taxon>Melipona</taxon>
    </lineage>
</organism>
<evidence type="ECO:0000256" key="3">
    <source>
        <dbReference type="ARBA" id="ARBA00022606"/>
    </source>
</evidence>
<evidence type="ECO:0000256" key="8">
    <source>
        <dbReference type="ARBA" id="ARBA00023170"/>
    </source>
</evidence>
<dbReference type="EMBL" id="JAHYIQ010000011">
    <property type="protein sequence ID" value="KAK1127966.1"/>
    <property type="molecule type" value="Genomic_DNA"/>
</dbReference>
<evidence type="ECO:0000256" key="10">
    <source>
        <dbReference type="SAM" id="Phobius"/>
    </source>
</evidence>
<dbReference type="Pfam" id="PF02949">
    <property type="entry name" value="7tm_6"/>
    <property type="match status" value="1"/>
</dbReference>
<dbReference type="AlphaFoldDB" id="A0AA40FZW9"/>
<dbReference type="GO" id="GO:0005549">
    <property type="term" value="F:odorant binding"/>
    <property type="evidence" value="ECO:0007669"/>
    <property type="project" value="InterPro"/>
</dbReference>
<keyword evidence="6 10" id="KW-1133">Transmembrane helix</keyword>
<evidence type="ECO:0000256" key="1">
    <source>
        <dbReference type="ARBA" id="ARBA00004651"/>
    </source>
</evidence>
<evidence type="ECO:0000256" key="9">
    <source>
        <dbReference type="ARBA" id="ARBA00023224"/>
    </source>
</evidence>
<keyword evidence="7 10" id="KW-0472">Membrane</keyword>
<comment type="subcellular location">
    <subcellularLocation>
        <location evidence="1">Cell membrane</location>
        <topology evidence="1">Multi-pass membrane protein</topology>
    </subcellularLocation>
</comment>
<evidence type="ECO:0000256" key="5">
    <source>
        <dbReference type="ARBA" id="ARBA00022725"/>
    </source>
</evidence>
<sequence>MNRATLEKRFLKITKRFAKLGGIWPDQNKFVKVLLWAMVDISMISSTITQAARIIHIGTIDVMIEQSSLLGTVILMIVKHSNYILNATKLKSLLNDMSEDWAIDRLKEEFEIMTTYASRGSFMVKFYYVSASILSAIFIQMPWSTRLFYMLKQHNTSPPMVYSVPGYYFVEDDNEYFYYIQIHLALCIYVVLVVIVACDTSYMVLVQHGCGLLTVAGYRFKHTVKENSFNAIYSETMTREIHASVRFSIQGHQRAITSVLSRDCISSYSN</sequence>
<dbReference type="PANTHER" id="PTHR21137">
    <property type="entry name" value="ODORANT RECEPTOR"/>
    <property type="match status" value="1"/>
</dbReference>
<evidence type="ECO:0000313" key="11">
    <source>
        <dbReference type="EMBL" id="KAK1127966.1"/>
    </source>
</evidence>
<dbReference type="GO" id="GO:0007165">
    <property type="term" value="P:signal transduction"/>
    <property type="evidence" value="ECO:0007669"/>
    <property type="project" value="UniProtKB-KW"/>
</dbReference>
<evidence type="ECO:0000256" key="6">
    <source>
        <dbReference type="ARBA" id="ARBA00022989"/>
    </source>
</evidence>
<dbReference type="PANTHER" id="PTHR21137:SF35">
    <property type="entry name" value="ODORANT RECEPTOR 19A-RELATED"/>
    <property type="match status" value="1"/>
</dbReference>
<keyword evidence="3" id="KW-0716">Sensory transduction</keyword>
<name>A0AA40FZW9_9HYME</name>
<keyword evidence="5" id="KW-0552">Olfaction</keyword>
<dbReference type="GO" id="GO:0005886">
    <property type="term" value="C:plasma membrane"/>
    <property type="evidence" value="ECO:0007669"/>
    <property type="project" value="UniProtKB-SubCell"/>
</dbReference>
<keyword evidence="9" id="KW-0807">Transducer</keyword>
<keyword evidence="4 10" id="KW-0812">Transmembrane</keyword>
<keyword evidence="2" id="KW-1003">Cell membrane</keyword>
<dbReference type="Proteomes" id="UP001177670">
    <property type="component" value="Unassembled WGS sequence"/>
</dbReference>
<feature type="transmembrane region" description="Helical" evidence="10">
    <location>
        <begin position="176"/>
        <end position="198"/>
    </location>
</feature>
<protein>
    <recommendedName>
        <fullName evidence="13">Odorant receptor</fullName>
    </recommendedName>
</protein>
<comment type="caution">
    <text evidence="11">The sequence shown here is derived from an EMBL/GenBank/DDBJ whole genome shotgun (WGS) entry which is preliminary data.</text>
</comment>
<evidence type="ECO:0008006" key="13">
    <source>
        <dbReference type="Google" id="ProtNLM"/>
    </source>
</evidence>
<reference evidence="11" key="1">
    <citation type="submission" date="2021-10" db="EMBL/GenBank/DDBJ databases">
        <title>Melipona bicolor Genome sequencing and assembly.</title>
        <authorList>
            <person name="Araujo N.S."/>
            <person name="Arias M.C."/>
        </authorList>
    </citation>
    <scope>NUCLEOTIDE SEQUENCE</scope>
    <source>
        <strain evidence="11">USP_2M_L1-L4_2017</strain>
        <tissue evidence="11">Whole body</tissue>
    </source>
</reference>
<gene>
    <name evidence="11" type="ORF">K0M31_003459</name>
</gene>
<evidence type="ECO:0000313" key="12">
    <source>
        <dbReference type="Proteomes" id="UP001177670"/>
    </source>
</evidence>
<accession>A0AA40FZW9</accession>
<evidence type="ECO:0000256" key="7">
    <source>
        <dbReference type="ARBA" id="ARBA00023136"/>
    </source>
</evidence>
<evidence type="ECO:0000256" key="4">
    <source>
        <dbReference type="ARBA" id="ARBA00022692"/>
    </source>
</evidence>